<proteinExistence type="inferred from homology"/>
<reference evidence="10 11" key="1">
    <citation type="submission" date="2017-07" db="EMBL/GenBank/DDBJ databases">
        <title>Leptospira spp. isolated from tropical soils.</title>
        <authorList>
            <person name="Thibeaux R."/>
            <person name="Iraola G."/>
            <person name="Ferres I."/>
            <person name="Bierque E."/>
            <person name="Girault D."/>
            <person name="Soupe-Gilbert M.-E."/>
            <person name="Picardeau M."/>
            <person name="Goarant C."/>
        </authorList>
    </citation>
    <scope>NUCLEOTIDE SEQUENCE [LARGE SCALE GENOMIC DNA]</scope>
    <source>
        <strain evidence="9 11">FH1-B-B1</strain>
        <strain evidence="8 10">FH1-B-C1</strain>
    </source>
</reference>
<evidence type="ECO:0000259" key="7">
    <source>
        <dbReference type="PROSITE" id="PS51935"/>
    </source>
</evidence>
<feature type="chain" id="PRO_5014896602" evidence="6">
    <location>
        <begin position="23"/>
        <end position="423"/>
    </location>
</feature>
<evidence type="ECO:0000256" key="1">
    <source>
        <dbReference type="ARBA" id="ARBA00007074"/>
    </source>
</evidence>
<feature type="domain" description="NlpC/P60" evidence="7">
    <location>
        <begin position="290"/>
        <end position="418"/>
    </location>
</feature>
<dbReference type="GO" id="GO:0006508">
    <property type="term" value="P:proteolysis"/>
    <property type="evidence" value="ECO:0007669"/>
    <property type="project" value="UniProtKB-KW"/>
</dbReference>
<sequence length="423" mass="46796">MKFFFKTSTFFICLLLSAPIFSDPFSDLLKEDFNAGQTLLIRNSVFQKLGSRAETSGVRTITKNLIPWAIMEGMVPEKVADLIVKVDYAEQLGVSFEDAEDTIPISVKRDLSNEDFAYIGLFFREAKIAGIQEPIRNRFLEAALEKKWDGLSILAGGRALAAGKLLDFPENRFAYRVLNTFPSKGKKVPFSKIESAWNDSLQGKSEGGSAALLSNLRKIHAEDMNGAISRKESVFSHARSVESSLEDVGSITIGERPKFEPVQDPPLVPDIPPPDQPVPTDSDYTGDWTTVSTSKLRTVVKEWVGSPYKWAGESKSGVDCSGFTYKTLIDPRIGVPTKIISHGSSLQLKIGTSVQHSQLNSGDLIFFSASPNQSKITHVGLILSTTEFSHASSTRGVVIDKIQSKWWVDRYVLSRRPFKKIVP</sequence>
<dbReference type="PANTHER" id="PTHR47360">
    <property type="entry name" value="MUREIN DD-ENDOPEPTIDASE MEPS/MUREIN LD-CARBOXYPEPTIDASE"/>
    <property type="match status" value="1"/>
</dbReference>
<dbReference type="InterPro" id="IPR052062">
    <property type="entry name" value="Murein_DD/LD_carboxypeptidase"/>
</dbReference>
<dbReference type="Gene3D" id="3.90.1720.10">
    <property type="entry name" value="endopeptidase domain like (from Nostoc punctiforme)"/>
    <property type="match status" value="1"/>
</dbReference>
<keyword evidence="5" id="KW-0788">Thiol protease</keyword>
<dbReference type="AlphaFoldDB" id="A0A2M9ZJ05"/>
<evidence type="ECO:0000313" key="11">
    <source>
        <dbReference type="Proteomes" id="UP000231990"/>
    </source>
</evidence>
<name>A0A2M9ZJ05_9LEPT</name>
<keyword evidence="3 6" id="KW-0732">Signal</keyword>
<dbReference type="EMBL" id="NPDY01000009">
    <property type="protein sequence ID" value="PJZ69524.1"/>
    <property type="molecule type" value="Genomic_DNA"/>
</dbReference>
<feature type="signal peptide" evidence="6">
    <location>
        <begin position="1"/>
        <end position="22"/>
    </location>
</feature>
<evidence type="ECO:0000256" key="4">
    <source>
        <dbReference type="ARBA" id="ARBA00022801"/>
    </source>
</evidence>
<dbReference type="Proteomes" id="UP000231990">
    <property type="component" value="Unassembled WGS sequence"/>
</dbReference>
<dbReference type="EMBL" id="NPDZ01000014">
    <property type="protein sequence ID" value="PJZ72039.1"/>
    <property type="molecule type" value="Genomic_DNA"/>
</dbReference>
<comment type="similarity">
    <text evidence="1">Belongs to the peptidase C40 family.</text>
</comment>
<keyword evidence="10" id="KW-1185">Reference proteome</keyword>
<keyword evidence="4 9" id="KW-0378">Hydrolase</keyword>
<dbReference type="Proteomes" id="UP000231962">
    <property type="component" value="Unassembled WGS sequence"/>
</dbReference>
<organism evidence="9 11">
    <name type="scientific">Leptospira perolatii</name>
    <dbReference type="NCBI Taxonomy" id="2023191"/>
    <lineage>
        <taxon>Bacteria</taxon>
        <taxon>Pseudomonadati</taxon>
        <taxon>Spirochaetota</taxon>
        <taxon>Spirochaetia</taxon>
        <taxon>Leptospirales</taxon>
        <taxon>Leptospiraceae</taxon>
        <taxon>Leptospira</taxon>
    </lineage>
</organism>
<keyword evidence="2" id="KW-0645">Protease</keyword>
<protein>
    <submittedName>
        <fullName evidence="9">Hydrolase</fullName>
    </submittedName>
</protein>
<dbReference type="OrthoDB" id="9813368at2"/>
<dbReference type="PANTHER" id="PTHR47360:SF1">
    <property type="entry name" value="ENDOPEPTIDASE NLPC-RELATED"/>
    <property type="match status" value="1"/>
</dbReference>
<dbReference type="Pfam" id="PF00877">
    <property type="entry name" value="NLPC_P60"/>
    <property type="match status" value="1"/>
</dbReference>
<dbReference type="PROSITE" id="PS51935">
    <property type="entry name" value="NLPC_P60"/>
    <property type="match status" value="1"/>
</dbReference>
<dbReference type="InterPro" id="IPR038765">
    <property type="entry name" value="Papain-like_cys_pep_sf"/>
</dbReference>
<dbReference type="GO" id="GO:0008234">
    <property type="term" value="F:cysteine-type peptidase activity"/>
    <property type="evidence" value="ECO:0007669"/>
    <property type="project" value="UniProtKB-KW"/>
</dbReference>
<evidence type="ECO:0000256" key="5">
    <source>
        <dbReference type="ARBA" id="ARBA00022807"/>
    </source>
</evidence>
<evidence type="ECO:0000313" key="8">
    <source>
        <dbReference type="EMBL" id="PJZ69524.1"/>
    </source>
</evidence>
<evidence type="ECO:0000313" key="10">
    <source>
        <dbReference type="Proteomes" id="UP000231962"/>
    </source>
</evidence>
<evidence type="ECO:0000256" key="3">
    <source>
        <dbReference type="ARBA" id="ARBA00022729"/>
    </source>
</evidence>
<gene>
    <name evidence="8" type="ORF">CH360_11000</name>
    <name evidence="9" type="ORF">CH373_16400</name>
</gene>
<evidence type="ECO:0000256" key="6">
    <source>
        <dbReference type="SAM" id="SignalP"/>
    </source>
</evidence>
<evidence type="ECO:0000256" key="2">
    <source>
        <dbReference type="ARBA" id="ARBA00022670"/>
    </source>
</evidence>
<comment type="caution">
    <text evidence="9">The sequence shown here is derived from an EMBL/GenBank/DDBJ whole genome shotgun (WGS) entry which is preliminary data.</text>
</comment>
<dbReference type="InterPro" id="IPR000064">
    <property type="entry name" value="NLP_P60_dom"/>
</dbReference>
<evidence type="ECO:0000313" key="9">
    <source>
        <dbReference type="EMBL" id="PJZ72039.1"/>
    </source>
</evidence>
<accession>A0A2M9ZJ05</accession>
<dbReference type="RefSeq" id="WP_100714085.1">
    <property type="nucleotide sequence ID" value="NZ_NPDY01000009.1"/>
</dbReference>
<dbReference type="SUPFAM" id="SSF54001">
    <property type="entry name" value="Cysteine proteinases"/>
    <property type="match status" value="1"/>
</dbReference>